<gene>
    <name evidence="2" type="ORF">BDN70DRAFT_890133</name>
</gene>
<sequence length="289" mass="33198">MNVAKKLIFIFQEHQLYVSLEAFDVDIEAFNEKHGCIGRSAQSLSLQYSEVFDLTQFLHPSKRLSIALSCGINHVLMSQFAKIRAKELGIPYKQPKLNLTSKEKKLVAASFREAKLHFDKTQNKPHKQGLFEATHGARSWTGYTVRVSIYWHLLARNAHHRGWLFKKTKRFRNIAYASSHPHYPGLLPAPHLLSIHPKTKKQFTKFTTEYPMVEAGHLGIPHPSSSSSSARTLISFFGLTIGFEGVVSHADDRKDRHNHYWAVYTSGRKKDDEDDDFDTYYQDEIDPKL</sequence>
<comment type="caution">
    <text evidence="2">The sequence shown here is derived from an EMBL/GenBank/DDBJ whole genome shotgun (WGS) entry which is preliminary data.</text>
</comment>
<protein>
    <submittedName>
        <fullName evidence="2">Uncharacterized protein</fullName>
    </submittedName>
</protein>
<dbReference type="EMBL" id="MU155135">
    <property type="protein sequence ID" value="KAF9485537.1"/>
    <property type="molecule type" value="Genomic_DNA"/>
</dbReference>
<reference evidence="2" key="1">
    <citation type="submission" date="2020-11" db="EMBL/GenBank/DDBJ databases">
        <authorList>
            <consortium name="DOE Joint Genome Institute"/>
            <person name="Ahrendt S."/>
            <person name="Riley R."/>
            <person name="Andreopoulos W."/>
            <person name="Labutti K."/>
            <person name="Pangilinan J."/>
            <person name="Ruiz-Duenas F.J."/>
            <person name="Barrasa J.M."/>
            <person name="Sanchez-Garcia M."/>
            <person name="Camarero S."/>
            <person name="Miyauchi S."/>
            <person name="Serrano A."/>
            <person name="Linde D."/>
            <person name="Babiker R."/>
            <person name="Drula E."/>
            <person name="Ayuso-Fernandez I."/>
            <person name="Pacheco R."/>
            <person name="Padilla G."/>
            <person name="Ferreira P."/>
            <person name="Barriuso J."/>
            <person name="Kellner H."/>
            <person name="Castanera R."/>
            <person name="Alfaro M."/>
            <person name="Ramirez L."/>
            <person name="Pisabarro A.G."/>
            <person name="Kuo A."/>
            <person name="Tritt A."/>
            <person name="Lipzen A."/>
            <person name="He G."/>
            <person name="Yan M."/>
            <person name="Ng V."/>
            <person name="Cullen D."/>
            <person name="Martin F."/>
            <person name="Rosso M.-N."/>
            <person name="Henrissat B."/>
            <person name="Hibbett D."/>
            <person name="Martinez A.T."/>
            <person name="Grigoriev I.V."/>
        </authorList>
    </citation>
    <scope>NUCLEOTIDE SEQUENCE</scope>
    <source>
        <strain evidence="2">CIRM-BRFM 674</strain>
    </source>
</reference>
<accession>A0A9P5ZDP1</accession>
<feature type="compositionally biased region" description="Acidic residues" evidence="1">
    <location>
        <begin position="272"/>
        <end position="289"/>
    </location>
</feature>
<organism evidence="2 3">
    <name type="scientific">Pholiota conissans</name>
    <dbReference type="NCBI Taxonomy" id="109636"/>
    <lineage>
        <taxon>Eukaryota</taxon>
        <taxon>Fungi</taxon>
        <taxon>Dikarya</taxon>
        <taxon>Basidiomycota</taxon>
        <taxon>Agaricomycotina</taxon>
        <taxon>Agaricomycetes</taxon>
        <taxon>Agaricomycetidae</taxon>
        <taxon>Agaricales</taxon>
        <taxon>Agaricineae</taxon>
        <taxon>Strophariaceae</taxon>
        <taxon>Pholiota</taxon>
    </lineage>
</organism>
<evidence type="ECO:0000313" key="2">
    <source>
        <dbReference type="EMBL" id="KAF9485537.1"/>
    </source>
</evidence>
<feature type="region of interest" description="Disordered" evidence="1">
    <location>
        <begin position="269"/>
        <end position="289"/>
    </location>
</feature>
<dbReference type="Proteomes" id="UP000807469">
    <property type="component" value="Unassembled WGS sequence"/>
</dbReference>
<keyword evidence="3" id="KW-1185">Reference proteome</keyword>
<name>A0A9P5ZDP1_9AGAR</name>
<evidence type="ECO:0000256" key="1">
    <source>
        <dbReference type="SAM" id="MobiDB-lite"/>
    </source>
</evidence>
<evidence type="ECO:0000313" key="3">
    <source>
        <dbReference type="Proteomes" id="UP000807469"/>
    </source>
</evidence>
<proteinExistence type="predicted"/>
<dbReference type="AlphaFoldDB" id="A0A9P5ZDP1"/>
<dbReference type="OrthoDB" id="3099491at2759"/>